<reference evidence="5 6" key="1">
    <citation type="submission" date="2022-04" db="EMBL/GenBank/DDBJ databases">
        <title>Gracilibacillus sp. isolated from saltern.</title>
        <authorList>
            <person name="Won M."/>
            <person name="Lee C.-M."/>
            <person name="Woen H.-Y."/>
            <person name="Kwon S.-W."/>
        </authorList>
    </citation>
    <scope>NUCLEOTIDE SEQUENCE [LARGE SCALE GENOMIC DNA]</scope>
    <source>
        <strain evidence="5 6">SSPM10-3</strain>
    </source>
</reference>
<dbReference type="RefSeq" id="WP_244747367.1">
    <property type="nucleotide sequence ID" value="NZ_CP095071.1"/>
</dbReference>
<dbReference type="PANTHER" id="PTHR37293">
    <property type="entry name" value="PHAGE REPLICATION PROTEIN-RELATED"/>
    <property type="match status" value="1"/>
</dbReference>
<evidence type="ECO:0000259" key="4">
    <source>
        <dbReference type="Pfam" id="PF07261"/>
    </source>
</evidence>
<dbReference type="InterPro" id="IPR006343">
    <property type="entry name" value="DnaB/C_C"/>
</dbReference>
<accession>A0ABY4GRR5</accession>
<dbReference type="Gene3D" id="1.10.10.630">
    <property type="entry name" value="DnaD domain-like"/>
    <property type="match status" value="1"/>
</dbReference>
<keyword evidence="6" id="KW-1185">Reference proteome</keyword>
<evidence type="ECO:0000256" key="2">
    <source>
        <dbReference type="SAM" id="MobiDB-lite"/>
    </source>
</evidence>
<feature type="region of interest" description="Disordered" evidence="2">
    <location>
        <begin position="284"/>
        <end position="347"/>
    </location>
</feature>
<dbReference type="InterPro" id="IPR006497">
    <property type="entry name" value="Phage_lambda_VrpO_N"/>
</dbReference>
<evidence type="ECO:0000259" key="3">
    <source>
        <dbReference type="Pfam" id="PF04492"/>
    </source>
</evidence>
<evidence type="ECO:0000313" key="6">
    <source>
        <dbReference type="Proteomes" id="UP000831537"/>
    </source>
</evidence>
<organism evidence="5 6">
    <name type="scientific">Gracilibacillus salinarum</name>
    <dbReference type="NCBI Taxonomy" id="2932255"/>
    <lineage>
        <taxon>Bacteria</taxon>
        <taxon>Bacillati</taxon>
        <taxon>Bacillota</taxon>
        <taxon>Bacilli</taxon>
        <taxon>Bacillales</taxon>
        <taxon>Bacillaceae</taxon>
        <taxon>Gracilibacillus</taxon>
    </lineage>
</organism>
<feature type="compositionally biased region" description="Basic and acidic residues" evidence="2">
    <location>
        <begin position="320"/>
        <end position="347"/>
    </location>
</feature>
<protein>
    <submittedName>
        <fullName evidence="5">Replication protein</fullName>
    </submittedName>
</protein>
<dbReference type="InterPro" id="IPR034829">
    <property type="entry name" value="DnaD-like_sf"/>
</dbReference>
<feature type="domain" description="DnaB/C C-terminal" evidence="4">
    <location>
        <begin position="221"/>
        <end position="279"/>
    </location>
</feature>
<dbReference type="Pfam" id="PF07261">
    <property type="entry name" value="DnaB_2"/>
    <property type="match status" value="1"/>
</dbReference>
<evidence type="ECO:0000313" key="5">
    <source>
        <dbReference type="EMBL" id="UOQ86959.1"/>
    </source>
</evidence>
<sequence>MTNPEMEKGYIRIANVLWNELLRRDFTKRQMNLILLIWRLSYGTGQKDCVIPNYTVFELIGMYKQDVKKELTFLQDCAVLDWDRQTMVFCINKNYRHWQITPNKKWENEGYNQLMHKNLIRKKEQNQKLPANTSRSSKNVKVSKLLTKRRKAVSKSLTFKLVKHLPVKGAKSAVIRDSASLKTGLKTVKSKDIKECNSNSSDVDFQKLMKFYRENLQKGISESPFNYELLTQWYGEYGYELLSKAMELAAKAEAKGVKYLESVLLNWSKMGVKTVEDARLLEKQRKARQRRPANQTNGSTAKRDIVPDWYVKQKSQPVKQKTETEEEKRKRAAEADRMLEEYLKGER</sequence>
<comment type="similarity">
    <text evidence="1">Belongs to the DnaB/DnaD family.</text>
</comment>
<evidence type="ECO:0000256" key="1">
    <source>
        <dbReference type="ARBA" id="ARBA00093462"/>
    </source>
</evidence>
<dbReference type="NCBIfam" id="TIGR01446">
    <property type="entry name" value="DnaD_dom"/>
    <property type="match status" value="1"/>
</dbReference>
<feature type="domain" description="Bacteriophage lambda Replication protein O N-terminal" evidence="3">
    <location>
        <begin position="5"/>
        <end position="98"/>
    </location>
</feature>
<gene>
    <name evidence="5" type="ORF">MUN87_08790</name>
</gene>
<dbReference type="SUPFAM" id="SSF158499">
    <property type="entry name" value="DnaD domain-like"/>
    <property type="match status" value="1"/>
</dbReference>
<name>A0ABY4GRR5_9BACI</name>
<dbReference type="InterPro" id="IPR036388">
    <property type="entry name" value="WH-like_DNA-bd_sf"/>
</dbReference>
<dbReference type="EMBL" id="CP095071">
    <property type="protein sequence ID" value="UOQ86959.1"/>
    <property type="molecule type" value="Genomic_DNA"/>
</dbReference>
<dbReference type="InterPro" id="IPR053162">
    <property type="entry name" value="DnaD"/>
</dbReference>
<dbReference type="Gene3D" id="1.10.10.10">
    <property type="entry name" value="Winged helix-like DNA-binding domain superfamily/Winged helix DNA-binding domain"/>
    <property type="match status" value="1"/>
</dbReference>
<proteinExistence type="inferred from homology"/>
<dbReference type="PANTHER" id="PTHR37293:SF5">
    <property type="entry name" value="DNA REPLICATION PROTEIN"/>
    <property type="match status" value="1"/>
</dbReference>
<dbReference type="Pfam" id="PF04492">
    <property type="entry name" value="Phage_rep_O"/>
    <property type="match status" value="1"/>
</dbReference>
<dbReference type="Proteomes" id="UP000831537">
    <property type="component" value="Chromosome"/>
</dbReference>